<keyword evidence="3 7" id="KW-1133">Transmembrane helix</keyword>
<evidence type="ECO:0000256" key="5">
    <source>
        <dbReference type="ARBA" id="ARBA00023242"/>
    </source>
</evidence>
<reference evidence="9" key="1">
    <citation type="submission" date="2015-07" db="EMBL/GenBank/DDBJ databases">
        <title>Adaptation to a free-living lifestyle via gene acquisitions in the diplomonad Trepomonas sp. PC1.</title>
        <authorList>
            <person name="Xu F."/>
            <person name="Jerlstrom-Hultqvist J."/>
            <person name="Kolisko M."/>
            <person name="Simpson A.G.B."/>
            <person name="Roger A.J."/>
            <person name="Svard S.G."/>
            <person name="Andersson J.O."/>
        </authorList>
    </citation>
    <scope>NUCLEOTIDE SEQUENCE</scope>
    <source>
        <strain evidence="9">PC1</strain>
    </source>
</reference>
<evidence type="ECO:0000256" key="1">
    <source>
        <dbReference type="ARBA" id="ARBA00004126"/>
    </source>
</evidence>
<dbReference type="GO" id="GO:0031965">
    <property type="term" value="C:nuclear membrane"/>
    <property type="evidence" value="ECO:0007669"/>
    <property type="project" value="UniProtKB-SubCell"/>
</dbReference>
<keyword evidence="4 7" id="KW-0472">Membrane</keyword>
<proteinExistence type="predicted"/>
<name>A0A146KE88_9EUKA</name>
<accession>A0A146KE88</accession>
<keyword evidence="2 7" id="KW-0812">Transmembrane</keyword>
<dbReference type="Pfam" id="PF09402">
    <property type="entry name" value="MSC"/>
    <property type="match status" value="1"/>
</dbReference>
<comment type="subcellular location">
    <subcellularLocation>
        <location evidence="1">Nucleus membrane</location>
    </subcellularLocation>
</comment>
<feature type="coiled-coil region" evidence="6">
    <location>
        <begin position="443"/>
        <end position="491"/>
    </location>
</feature>
<dbReference type="AlphaFoldDB" id="A0A146KE88"/>
<evidence type="ECO:0000256" key="7">
    <source>
        <dbReference type="SAM" id="Phobius"/>
    </source>
</evidence>
<protein>
    <submittedName>
        <fullName evidence="9">Transmembrane domain-containing protein</fullName>
    </submittedName>
</protein>
<evidence type="ECO:0000256" key="3">
    <source>
        <dbReference type="ARBA" id="ARBA00022989"/>
    </source>
</evidence>
<evidence type="ECO:0000256" key="2">
    <source>
        <dbReference type="ARBA" id="ARBA00022692"/>
    </source>
</evidence>
<feature type="transmembrane region" description="Helical" evidence="7">
    <location>
        <begin position="281"/>
        <end position="301"/>
    </location>
</feature>
<gene>
    <name evidence="9" type="ORF">TPC1_13526</name>
</gene>
<dbReference type="EMBL" id="GDID01002621">
    <property type="protein sequence ID" value="JAP93985.1"/>
    <property type="molecule type" value="Transcribed_RNA"/>
</dbReference>
<feature type="transmembrane region" description="Helical" evidence="7">
    <location>
        <begin position="525"/>
        <end position="544"/>
    </location>
</feature>
<dbReference type="InterPro" id="IPR018996">
    <property type="entry name" value="Man1/Src1-like_C"/>
</dbReference>
<keyword evidence="6" id="KW-0175">Coiled coil</keyword>
<evidence type="ECO:0000313" key="9">
    <source>
        <dbReference type="EMBL" id="JAP93985.1"/>
    </source>
</evidence>
<evidence type="ECO:0000256" key="6">
    <source>
        <dbReference type="SAM" id="Coils"/>
    </source>
</evidence>
<organism evidence="9">
    <name type="scientific">Trepomonas sp. PC1</name>
    <dbReference type="NCBI Taxonomy" id="1076344"/>
    <lineage>
        <taxon>Eukaryota</taxon>
        <taxon>Metamonada</taxon>
        <taxon>Diplomonadida</taxon>
        <taxon>Hexamitidae</taxon>
        <taxon>Hexamitinae</taxon>
        <taxon>Trepomonas</taxon>
    </lineage>
</organism>
<sequence>MTTDIKDYIDANPQQLTVVKLKQGISLFGGVLPSNVKKDELIRIYISSRQEYLVNNPSLSQINVLPKTMRLNVDSQDLTLGAFQITGVQQQNNQQFIQKLQNDQKIANPVVSPPKALKPKIQFEKTPQSIIHKTNIDSFFQSNVQVEQPKSTFELTNEFEKPMKMTQFKMDIDEDILKSFNQKNAEMVRSYDQKLVSPKLYSEQQKQFVEVQEAEKSCQNQNLGQKTSQRLPLKRTVHNPSPEAQIIEKEEEPNRFAFRKSLESNKLSATLLESRIAKKSVSTLCFAFVSLVLVFTFLSWLNVYKKSLIFPVQHFMKLQSMLLPDTPLQESRSFSLQKPVCPENAVCNGRNEIIKCKDPIFVMQKIQKTQFASDFWFLVKNKLVGFNGKIQNLLFNRNLETKYEHYKSYKCFENDKIKKSLQSLFLEMEKELLQLYGVEKCKLLKDIKEIENYQRKYDILELKTFQNSKLRELLKEKLTNDQNLIQELLLQSQSVNNFTIESKSDPTLSLLCKMKLQLKINSRKIVSIVFYTIVLVVFSLYCFVRYKLHQQTKYIHKRIKLHLQKVKQSELKGSSTNQFAIRSDFLREMFLKDYLFQNKMWKAIERRLDSDVQIDKLWVRNRNGEATDAYFFNGDGVVFVKRSRREEESRELSEHSLSY</sequence>
<evidence type="ECO:0000256" key="4">
    <source>
        <dbReference type="ARBA" id="ARBA00023136"/>
    </source>
</evidence>
<feature type="domain" description="Man1/Src1-like C-terminal" evidence="8">
    <location>
        <begin position="341"/>
        <end position="630"/>
    </location>
</feature>
<keyword evidence="5" id="KW-0539">Nucleus</keyword>
<evidence type="ECO:0000259" key="8">
    <source>
        <dbReference type="Pfam" id="PF09402"/>
    </source>
</evidence>